<organism evidence="2 3">
    <name type="scientific">Actinospica durhamensis</name>
    <dbReference type="NCBI Taxonomy" id="1508375"/>
    <lineage>
        <taxon>Bacteria</taxon>
        <taxon>Bacillati</taxon>
        <taxon>Actinomycetota</taxon>
        <taxon>Actinomycetes</taxon>
        <taxon>Catenulisporales</taxon>
        <taxon>Actinospicaceae</taxon>
        <taxon>Actinospica</taxon>
    </lineage>
</organism>
<sequence>MQPPLRIERMKIDQDTREALDTVGLPADVAEAWARFTAPLARTVFAAWAGDELLGAAITVSRPLAGYLRVGGLWLAESDDADEVVRLLGRAAEEFAWESGFVVVKREPDLGPAADEGSDADGGQATIPAPEFAGPIPDPAPPVPLARFTWRHGASPSAVPYMRQTTDFTCGPAALSMLLAARGILGALTRETELALWRQATAIGPCDPYGLAVTADGQGLRPQIVINTADTLFLEGLATPQERELKEFIQDGFKRQAGDAGIDVRRHAFEIEELAELIRAGGAAIVLVDELLVHDDQCPHWILVHGMEDGCFIAHDPWTEVSQGESWLDGYDVPLAPEALDRIAWTGNPPVRAMLTFAPPA</sequence>
<dbReference type="RefSeq" id="WP_212528817.1">
    <property type="nucleotide sequence ID" value="NZ_JAGSOG010000054.1"/>
</dbReference>
<comment type="caution">
    <text evidence="2">The sequence shown here is derived from an EMBL/GenBank/DDBJ whole genome shotgun (WGS) entry which is preliminary data.</text>
</comment>
<dbReference type="Proteomes" id="UP000675781">
    <property type="component" value="Unassembled WGS sequence"/>
</dbReference>
<gene>
    <name evidence="2" type="ORF">KDL01_13555</name>
</gene>
<accession>A0A941ITF3</accession>
<evidence type="ECO:0000313" key="2">
    <source>
        <dbReference type="EMBL" id="MBR7834296.1"/>
    </source>
</evidence>
<reference evidence="2" key="1">
    <citation type="submission" date="2021-04" db="EMBL/GenBank/DDBJ databases">
        <title>Genome based classification of Actinospica acidithermotolerans sp. nov., an actinobacterium isolated from an Indonesian hot spring.</title>
        <authorList>
            <person name="Kusuma A.B."/>
            <person name="Putra K.E."/>
            <person name="Nafisah S."/>
            <person name="Loh J."/>
            <person name="Nouioui I."/>
            <person name="Goodfellow M."/>
        </authorList>
    </citation>
    <scope>NUCLEOTIDE SEQUENCE</scope>
    <source>
        <strain evidence="2">CSCA 57</strain>
    </source>
</reference>
<name>A0A941ITF3_9ACTN</name>
<dbReference type="Gene3D" id="3.90.70.10">
    <property type="entry name" value="Cysteine proteinases"/>
    <property type="match status" value="1"/>
</dbReference>
<keyword evidence="3" id="KW-1185">Reference proteome</keyword>
<evidence type="ECO:0000313" key="3">
    <source>
        <dbReference type="Proteomes" id="UP000675781"/>
    </source>
</evidence>
<dbReference type="InterPro" id="IPR021770">
    <property type="entry name" value="DUF3335"/>
</dbReference>
<protein>
    <submittedName>
        <fullName evidence="2">Peptidase C39 family protein</fullName>
    </submittedName>
</protein>
<dbReference type="AlphaFoldDB" id="A0A941ITF3"/>
<feature type="region of interest" description="Disordered" evidence="1">
    <location>
        <begin position="110"/>
        <end position="138"/>
    </location>
</feature>
<dbReference type="Pfam" id="PF11814">
    <property type="entry name" value="DUF3335"/>
    <property type="match status" value="1"/>
</dbReference>
<dbReference type="EMBL" id="JAGSOG010000054">
    <property type="protein sequence ID" value="MBR7834296.1"/>
    <property type="molecule type" value="Genomic_DNA"/>
</dbReference>
<proteinExistence type="predicted"/>
<evidence type="ECO:0000256" key="1">
    <source>
        <dbReference type="SAM" id="MobiDB-lite"/>
    </source>
</evidence>